<evidence type="ECO:0000313" key="1">
    <source>
        <dbReference type="EMBL" id="CAG8658601.1"/>
    </source>
</evidence>
<sequence>MVWGCVSGLNLSHLVPSPPRMNDEKYGNIISDVIYPMVMIAEEAIFQEENAPIHKSKPVKELKDDLGINRDPQTEADLEEAVFSAWNTITFEKILHFIDSVPERINEGIEKKWTCNST</sequence>
<dbReference type="Gene3D" id="3.30.420.10">
    <property type="entry name" value="Ribonuclease H-like superfamily/Ribonuclease H"/>
    <property type="match status" value="1"/>
</dbReference>
<dbReference type="GO" id="GO:0003676">
    <property type="term" value="F:nucleic acid binding"/>
    <property type="evidence" value="ECO:0007669"/>
    <property type="project" value="InterPro"/>
</dbReference>
<keyword evidence="2" id="KW-1185">Reference proteome</keyword>
<comment type="caution">
    <text evidence="1">The sequence shown here is derived from an EMBL/GenBank/DDBJ whole genome shotgun (WGS) entry which is preliminary data.</text>
</comment>
<dbReference type="InterPro" id="IPR036397">
    <property type="entry name" value="RNaseH_sf"/>
</dbReference>
<dbReference type="OrthoDB" id="2417635at2759"/>
<name>A0A9N9E4Z5_9GLOM</name>
<accession>A0A9N9E4Z5</accession>
<proteinExistence type="predicted"/>
<organism evidence="1 2">
    <name type="scientific">Ambispora gerdemannii</name>
    <dbReference type="NCBI Taxonomy" id="144530"/>
    <lineage>
        <taxon>Eukaryota</taxon>
        <taxon>Fungi</taxon>
        <taxon>Fungi incertae sedis</taxon>
        <taxon>Mucoromycota</taxon>
        <taxon>Glomeromycotina</taxon>
        <taxon>Glomeromycetes</taxon>
        <taxon>Archaeosporales</taxon>
        <taxon>Ambisporaceae</taxon>
        <taxon>Ambispora</taxon>
    </lineage>
</organism>
<evidence type="ECO:0000313" key="2">
    <source>
        <dbReference type="Proteomes" id="UP000789831"/>
    </source>
</evidence>
<gene>
    <name evidence="1" type="ORF">AGERDE_LOCUS11706</name>
</gene>
<protein>
    <submittedName>
        <fullName evidence="1">10950_t:CDS:1</fullName>
    </submittedName>
</protein>
<reference evidence="1" key="1">
    <citation type="submission" date="2021-06" db="EMBL/GenBank/DDBJ databases">
        <authorList>
            <person name="Kallberg Y."/>
            <person name="Tangrot J."/>
            <person name="Rosling A."/>
        </authorList>
    </citation>
    <scope>NUCLEOTIDE SEQUENCE</scope>
    <source>
        <strain evidence="1">MT106</strain>
    </source>
</reference>
<dbReference type="EMBL" id="CAJVPL010005483">
    <property type="protein sequence ID" value="CAG8658601.1"/>
    <property type="molecule type" value="Genomic_DNA"/>
</dbReference>
<dbReference type="Proteomes" id="UP000789831">
    <property type="component" value="Unassembled WGS sequence"/>
</dbReference>
<dbReference type="AlphaFoldDB" id="A0A9N9E4Z5"/>